<gene>
    <name evidence="2" type="ORF">DHA2_152559</name>
</gene>
<name>V6TH30_GIAIN</name>
<comment type="caution">
    <text evidence="2">The sequence shown here is derived from an EMBL/GenBank/DDBJ whole genome shotgun (WGS) entry which is preliminary data.</text>
</comment>
<dbReference type="EMBL" id="AHGT01000053">
    <property type="protein sequence ID" value="ESU36220.1"/>
    <property type="molecule type" value="Genomic_DNA"/>
</dbReference>
<evidence type="ECO:0000256" key="1">
    <source>
        <dbReference type="SAM" id="MobiDB-lite"/>
    </source>
</evidence>
<proteinExistence type="predicted"/>
<dbReference type="VEuPathDB" id="GiardiaDB:QR46_0497"/>
<evidence type="ECO:0000313" key="2">
    <source>
        <dbReference type="EMBL" id="ESU36220.1"/>
    </source>
</evidence>
<reference evidence="3" key="1">
    <citation type="submission" date="2012-02" db="EMBL/GenBank/DDBJ databases">
        <title>Genome sequencing of Giardia lamblia Genotypes A2 and B isolates (DH and GS) and comparative analysis with the genomes of Genotypes A1 and E (WB and Pig).</title>
        <authorList>
            <person name="Adam R."/>
            <person name="Dahlstrom E."/>
            <person name="Martens C."/>
            <person name="Bruno D."/>
            <person name="Barbian K."/>
            <person name="Porcella S.F."/>
            <person name="Nash T."/>
        </authorList>
    </citation>
    <scope>NUCLEOTIDE SEQUENCE</scope>
    <source>
        <strain evidence="3">DH</strain>
    </source>
</reference>
<dbReference type="VEuPathDB" id="GiardiaDB:GL50581_397"/>
<sequence length="277" mass="30953">MLGAALCFCQRNQMDSSFELDPSSFLGRLIFRYYGTYSLDEAAKREKEDRQEGNDPDWFPTGKQAKGTLHVALSEPRLKGASHISKIKHAPLWSSLVQAVQSRCIMEDVTEAAADTYPSIVTCKQIEVLDMQVASLLVIGERLKLRFPDLQHVIGHLLDSFISYTTSLWVLRGKALDRDATSASLSAIYKTVAQFVQSPSVVHQRVAFIGAITLCPPVPAHASDDKDYKPPILPGECSLYSFAQEYGLDSERVIRRSPSQMVQVHNRCHQRVNTVIE</sequence>
<dbReference type="AlphaFoldDB" id="V6TH30"/>
<protein>
    <submittedName>
        <fullName evidence="2">Uncharacterized protein</fullName>
    </submittedName>
</protein>
<reference evidence="2 3" key="2">
    <citation type="journal article" date="2013" name="Genome Biol. Evol.">
        <title>Genome sequencing of Giardia lamblia genotypes A2 and B isolates (DH and GS) and comparative analysis with the genomes of genotypes A1 and E (WB and Pig).</title>
        <authorList>
            <person name="Adam R.D."/>
            <person name="Dahlstrom E.W."/>
            <person name="Martens C.A."/>
            <person name="Bruno D.P."/>
            <person name="Barbian K.D."/>
            <person name="Ricklefs S.M."/>
            <person name="Hernandez M.M."/>
            <person name="Narla N.P."/>
            <person name="Patel R.B."/>
            <person name="Porcella S.F."/>
            <person name="Nash T.E."/>
        </authorList>
    </citation>
    <scope>NUCLEOTIDE SEQUENCE [LARGE SCALE GENOMIC DNA]</scope>
    <source>
        <strain evidence="2 3">DH</strain>
    </source>
</reference>
<evidence type="ECO:0000313" key="3">
    <source>
        <dbReference type="Proteomes" id="UP000018320"/>
    </source>
</evidence>
<accession>V6TH30</accession>
<organism evidence="2 3">
    <name type="scientific">Giardia intestinalis</name>
    <name type="common">Giardia lamblia</name>
    <dbReference type="NCBI Taxonomy" id="5741"/>
    <lineage>
        <taxon>Eukaryota</taxon>
        <taxon>Metamonada</taxon>
        <taxon>Diplomonadida</taxon>
        <taxon>Hexamitidae</taxon>
        <taxon>Giardiinae</taxon>
        <taxon>Giardia</taxon>
    </lineage>
</organism>
<dbReference type="Proteomes" id="UP000018320">
    <property type="component" value="Unassembled WGS sequence"/>
</dbReference>
<feature type="compositionally biased region" description="Basic and acidic residues" evidence="1">
    <location>
        <begin position="44"/>
        <end position="53"/>
    </location>
</feature>
<dbReference type="VEuPathDB" id="GiardiaDB:GL50803_0026739"/>
<dbReference type="VEuPathDB" id="GiardiaDB:DHA2_152559"/>
<feature type="region of interest" description="Disordered" evidence="1">
    <location>
        <begin position="44"/>
        <end position="63"/>
    </location>
</feature>